<evidence type="ECO:0000313" key="2">
    <source>
        <dbReference type="EMBL" id="TNV74286.1"/>
    </source>
</evidence>
<evidence type="ECO:0000313" key="3">
    <source>
        <dbReference type="Proteomes" id="UP000785679"/>
    </source>
</evidence>
<dbReference type="EMBL" id="RRYP01017187">
    <property type="protein sequence ID" value="TNV74286.1"/>
    <property type="molecule type" value="Genomic_DNA"/>
</dbReference>
<gene>
    <name evidence="2" type="ORF">FGO68_gene15020</name>
</gene>
<keyword evidence="3" id="KW-1185">Reference proteome</keyword>
<feature type="compositionally biased region" description="Polar residues" evidence="1">
    <location>
        <begin position="508"/>
        <end position="523"/>
    </location>
</feature>
<feature type="region of interest" description="Disordered" evidence="1">
    <location>
        <begin position="504"/>
        <end position="555"/>
    </location>
</feature>
<comment type="caution">
    <text evidence="2">The sequence shown here is derived from an EMBL/GenBank/DDBJ whole genome shotgun (WGS) entry which is preliminary data.</text>
</comment>
<feature type="compositionally biased region" description="Low complexity" evidence="1">
    <location>
        <begin position="534"/>
        <end position="549"/>
    </location>
</feature>
<name>A0A8J8SXU1_HALGN</name>
<sequence>MESTTPQLQLNDDERMALIASTIGPLFSKIKLVIKNALKNTKLAQNQHLVGVIELLGEHLVPQYCVMNISKAERIALMHSLVFLLASKAQAVFTSGVVRTCIDQNWDLKGFKAVLIRIIRELGLTQENDTLRLKEHFDKQIQSQNLQSQQCIKAISHFLKNNKKPIEEDDLKNPVISFQTSYEFVKADIERYRAQNMKYECFQVLHPWAYDLDQVDFKYVINKDQTHAICRGLQSQEARVFWLSYFKSQLAVSTDEFVSALKEYCALNLIQEHFEARYESEYKTLMLQTNFSLSIAEHGPRISQLVSEAHQEAWRRYNHSLLRGAQVQFPGQSMRSIIGANKNEFISEEKLSKAYTLRAASESAYFQTMDLGTTGAWQLTSEQAQIRLDLRRAAAELGRLEGSSLERFRVQLPQQAAAKTLWQRAAHTSRPFCFHIKRKRKARDKGGWQVGPSGPARPFALCVDKRENTIAPKTRLEPSTQFLGTGTTKGGLLATALALSQKRKFPNHSPSAVRSTGSKTSAWRTKPRSLGCEPSVVPSSSAPSRSSPRTQQSRDTPCCCSFSKHSRSAAWLAVWCALRAGRIHELLLRRSSTSTIGVVGCAARSWLTSGRHFFRTSSAPMLGRQSITKTEASTFTRNSPTSASIRPLPEKPRLITGRSRRRPRIAVCTMPGRDALAPCVIEVPQKTMGFSLRGASFSSLAPGGTPMESFSTPLQSGRQSAYSRKPGARPLTISCRTSLPAGRVTPTQRHLPAASRAQRSSPLAPMAVMLGPARRSLKSVQSAHRTVASVLNRTIMPALSRLRFQTAEVTFPCAAEGNRSNHRRRSASPQARPSTPHVATSCHSSAGSGSALVAALGAADLGAAFFGAAESAAKAEAASAVQAKARRRMRGNIERPA</sequence>
<accession>A0A8J8SXU1</accession>
<dbReference type="Proteomes" id="UP000785679">
    <property type="component" value="Unassembled WGS sequence"/>
</dbReference>
<reference evidence="2" key="1">
    <citation type="submission" date="2019-06" db="EMBL/GenBank/DDBJ databases">
        <authorList>
            <person name="Zheng W."/>
        </authorList>
    </citation>
    <scope>NUCLEOTIDE SEQUENCE</scope>
    <source>
        <strain evidence="2">QDHG01</strain>
    </source>
</reference>
<evidence type="ECO:0000256" key="1">
    <source>
        <dbReference type="SAM" id="MobiDB-lite"/>
    </source>
</evidence>
<protein>
    <submittedName>
        <fullName evidence="2">Uncharacterized protein</fullName>
    </submittedName>
</protein>
<feature type="region of interest" description="Disordered" evidence="1">
    <location>
        <begin position="815"/>
        <end position="844"/>
    </location>
</feature>
<feature type="region of interest" description="Disordered" evidence="1">
    <location>
        <begin position="704"/>
        <end position="730"/>
    </location>
</feature>
<dbReference type="OrthoDB" id="10622826at2759"/>
<organism evidence="2 3">
    <name type="scientific">Halteria grandinella</name>
    <dbReference type="NCBI Taxonomy" id="5974"/>
    <lineage>
        <taxon>Eukaryota</taxon>
        <taxon>Sar</taxon>
        <taxon>Alveolata</taxon>
        <taxon>Ciliophora</taxon>
        <taxon>Intramacronucleata</taxon>
        <taxon>Spirotrichea</taxon>
        <taxon>Stichotrichia</taxon>
        <taxon>Sporadotrichida</taxon>
        <taxon>Halteriidae</taxon>
        <taxon>Halteria</taxon>
    </lineage>
</organism>
<proteinExistence type="predicted"/>
<feature type="compositionally biased region" description="Polar residues" evidence="1">
    <location>
        <begin position="708"/>
        <end position="722"/>
    </location>
</feature>
<dbReference type="AlphaFoldDB" id="A0A8J8SXU1"/>